<feature type="transmembrane region" description="Helical" evidence="1">
    <location>
        <begin position="48"/>
        <end position="69"/>
    </location>
</feature>
<evidence type="ECO:0000259" key="2">
    <source>
        <dbReference type="Pfam" id="PF13962"/>
    </source>
</evidence>
<dbReference type="EMBL" id="QGKX02000095">
    <property type="protein sequence ID" value="KAF3574249.1"/>
    <property type="molecule type" value="Genomic_DNA"/>
</dbReference>
<dbReference type="InterPro" id="IPR026961">
    <property type="entry name" value="PGG_dom"/>
</dbReference>
<feature type="transmembrane region" description="Helical" evidence="1">
    <location>
        <begin position="12"/>
        <end position="28"/>
    </location>
</feature>
<keyword evidence="1" id="KW-1133">Transmembrane helix</keyword>
<dbReference type="Pfam" id="PF13962">
    <property type="entry name" value="PGG"/>
    <property type="match status" value="1"/>
</dbReference>
<feature type="domain" description="PGG" evidence="2">
    <location>
        <begin position="10"/>
        <end position="46"/>
    </location>
</feature>
<dbReference type="AlphaFoldDB" id="A0A8S9RN25"/>
<proteinExistence type="predicted"/>
<evidence type="ECO:0000313" key="3">
    <source>
        <dbReference type="EMBL" id="KAF3574249.1"/>
    </source>
</evidence>
<comment type="caution">
    <text evidence="3">The sequence shown here is derived from an EMBL/GenBank/DDBJ whole genome shotgun (WGS) entry which is preliminary data.</text>
</comment>
<sequence length="149" mass="16002">MKRLRSNIPEEARGAFLVVFTLIITATYQTGLQPPGGDHSSKNPKKQAFLGSVYVLVHFNRNLAGSFLCTSSGRKLTRSCNVSHDDLCPLPALSSLSHVASFSWAEASDGECLMSCPECIQDVTVNGHNALHLALTNGDLELSKSSPVT</sequence>
<organism evidence="3 4">
    <name type="scientific">Brassica cretica</name>
    <name type="common">Mustard</name>
    <dbReference type="NCBI Taxonomy" id="69181"/>
    <lineage>
        <taxon>Eukaryota</taxon>
        <taxon>Viridiplantae</taxon>
        <taxon>Streptophyta</taxon>
        <taxon>Embryophyta</taxon>
        <taxon>Tracheophyta</taxon>
        <taxon>Spermatophyta</taxon>
        <taxon>Magnoliopsida</taxon>
        <taxon>eudicotyledons</taxon>
        <taxon>Gunneridae</taxon>
        <taxon>Pentapetalae</taxon>
        <taxon>rosids</taxon>
        <taxon>malvids</taxon>
        <taxon>Brassicales</taxon>
        <taxon>Brassicaceae</taxon>
        <taxon>Brassiceae</taxon>
        <taxon>Brassica</taxon>
    </lineage>
</organism>
<dbReference type="Proteomes" id="UP000712600">
    <property type="component" value="Unassembled WGS sequence"/>
</dbReference>
<evidence type="ECO:0000313" key="4">
    <source>
        <dbReference type="Proteomes" id="UP000712600"/>
    </source>
</evidence>
<evidence type="ECO:0000256" key="1">
    <source>
        <dbReference type="SAM" id="Phobius"/>
    </source>
</evidence>
<gene>
    <name evidence="3" type="ORF">F2Q69_00063369</name>
</gene>
<keyword evidence="1" id="KW-0472">Membrane</keyword>
<protein>
    <recommendedName>
        <fullName evidence="2">PGG domain-containing protein</fullName>
    </recommendedName>
</protein>
<reference evidence="3" key="1">
    <citation type="submission" date="2019-12" db="EMBL/GenBank/DDBJ databases">
        <title>Genome sequencing and annotation of Brassica cretica.</title>
        <authorList>
            <person name="Studholme D.J."/>
            <person name="Sarris P."/>
        </authorList>
    </citation>
    <scope>NUCLEOTIDE SEQUENCE</scope>
    <source>
        <strain evidence="3">PFS-109/04</strain>
        <tissue evidence="3">Leaf</tissue>
    </source>
</reference>
<keyword evidence="1" id="KW-0812">Transmembrane</keyword>
<name>A0A8S9RN25_BRACR</name>
<accession>A0A8S9RN25</accession>